<name>A0A194XMU1_MOLSC</name>
<feature type="domain" description="SET" evidence="5">
    <location>
        <begin position="21"/>
        <end position="302"/>
    </location>
</feature>
<dbReference type="InterPro" id="IPR046341">
    <property type="entry name" value="SET_dom_sf"/>
</dbReference>
<dbReference type="InterPro" id="IPR001214">
    <property type="entry name" value="SET_dom"/>
</dbReference>
<dbReference type="GeneID" id="28827870"/>
<dbReference type="InParanoid" id="A0A194XMU1"/>
<dbReference type="PROSITE" id="PS50280">
    <property type="entry name" value="SET"/>
    <property type="match status" value="1"/>
</dbReference>
<dbReference type="CDD" id="cd20071">
    <property type="entry name" value="SET_SMYD"/>
    <property type="match status" value="1"/>
</dbReference>
<gene>
    <name evidence="7" type="ORF">LY89DRAFT_714673</name>
</gene>
<dbReference type="Pfam" id="PF01753">
    <property type="entry name" value="zf-MYND"/>
    <property type="match status" value="1"/>
</dbReference>
<dbReference type="SUPFAM" id="SSF82199">
    <property type="entry name" value="SET domain"/>
    <property type="match status" value="1"/>
</dbReference>
<evidence type="ECO:0000256" key="2">
    <source>
        <dbReference type="ARBA" id="ARBA00022771"/>
    </source>
</evidence>
<evidence type="ECO:0000313" key="7">
    <source>
        <dbReference type="EMBL" id="KUJ21580.1"/>
    </source>
</evidence>
<dbReference type="EMBL" id="KQ947407">
    <property type="protein sequence ID" value="KUJ21580.1"/>
    <property type="molecule type" value="Genomic_DNA"/>
</dbReference>
<dbReference type="PANTHER" id="PTHR12197:SF251">
    <property type="entry name" value="EG:BACR7C10.4 PROTEIN"/>
    <property type="match status" value="1"/>
</dbReference>
<keyword evidence="3" id="KW-0862">Zinc</keyword>
<dbReference type="Gene3D" id="1.10.220.160">
    <property type="match status" value="1"/>
</dbReference>
<evidence type="ECO:0000259" key="5">
    <source>
        <dbReference type="PROSITE" id="PS50280"/>
    </source>
</evidence>
<keyword evidence="2 4" id="KW-0863">Zinc-finger</keyword>
<proteinExistence type="predicted"/>
<evidence type="ECO:0000313" key="8">
    <source>
        <dbReference type="Proteomes" id="UP000070700"/>
    </source>
</evidence>
<dbReference type="Gene3D" id="6.10.140.2220">
    <property type="match status" value="1"/>
</dbReference>
<evidence type="ECO:0000256" key="4">
    <source>
        <dbReference type="PROSITE-ProRule" id="PRU00134"/>
    </source>
</evidence>
<dbReference type="GO" id="GO:0005634">
    <property type="term" value="C:nucleus"/>
    <property type="evidence" value="ECO:0007669"/>
    <property type="project" value="TreeGrafter"/>
</dbReference>
<accession>A0A194XMU1</accession>
<evidence type="ECO:0000259" key="6">
    <source>
        <dbReference type="PROSITE" id="PS50865"/>
    </source>
</evidence>
<dbReference type="PROSITE" id="PS50865">
    <property type="entry name" value="ZF_MYND_2"/>
    <property type="match status" value="1"/>
</dbReference>
<keyword evidence="1" id="KW-0479">Metal-binding</keyword>
<organism evidence="7 8">
    <name type="scientific">Mollisia scopiformis</name>
    <name type="common">Conifer needle endophyte fungus</name>
    <name type="synonym">Phialocephala scopiformis</name>
    <dbReference type="NCBI Taxonomy" id="149040"/>
    <lineage>
        <taxon>Eukaryota</taxon>
        <taxon>Fungi</taxon>
        <taxon>Dikarya</taxon>
        <taxon>Ascomycota</taxon>
        <taxon>Pezizomycotina</taxon>
        <taxon>Leotiomycetes</taxon>
        <taxon>Helotiales</taxon>
        <taxon>Mollisiaceae</taxon>
        <taxon>Mollisia</taxon>
    </lineage>
</organism>
<dbReference type="Pfam" id="PF00856">
    <property type="entry name" value="SET"/>
    <property type="match status" value="1"/>
</dbReference>
<dbReference type="OrthoDB" id="5945798at2759"/>
<evidence type="ECO:0000256" key="3">
    <source>
        <dbReference type="ARBA" id="ARBA00022833"/>
    </source>
</evidence>
<reference evidence="7 8" key="1">
    <citation type="submission" date="2015-10" db="EMBL/GenBank/DDBJ databases">
        <title>Full genome of DAOMC 229536 Phialocephala scopiformis, a fungal endophyte of spruce producing the potent anti-insectan compound rugulosin.</title>
        <authorList>
            <consortium name="DOE Joint Genome Institute"/>
            <person name="Walker A.K."/>
            <person name="Frasz S.L."/>
            <person name="Seifert K.A."/>
            <person name="Miller J.D."/>
            <person name="Mondo S.J."/>
            <person name="Labutti K."/>
            <person name="Lipzen A."/>
            <person name="Dockter R."/>
            <person name="Kennedy M."/>
            <person name="Grigoriev I.V."/>
            <person name="Spatafora J.W."/>
        </authorList>
    </citation>
    <scope>NUCLEOTIDE SEQUENCE [LARGE SCALE GENOMIC DNA]</scope>
    <source>
        <strain evidence="7 8">CBS 120377</strain>
    </source>
</reference>
<dbReference type="AlphaFoldDB" id="A0A194XMU1"/>
<dbReference type="FunCoup" id="A0A194XMU1">
    <property type="interactions" value="668"/>
</dbReference>
<dbReference type="Gene3D" id="2.170.270.10">
    <property type="entry name" value="SET domain"/>
    <property type="match status" value="1"/>
</dbReference>
<dbReference type="KEGG" id="psco:LY89DRAFT_714673"/>
<keyword evidence="8" id="KW-1185">Reference proteome</keyword>
<dbReference type="RefSeq" id="XP_018075935.1">
    <property type="nucleotide sequence ID" value="XM_018218144.1"/>
</dbReference>
<protein>
    <submittedName>
        <fullName evidence="7">Uncharacterized protein</fullName>
    </submittedName>
</protein>
<dbReference type="InterPro" id="IPR002893">
    <property type="entry name" value="Znf_MYND"/>
</dbReference>
<dbReference type="PANTHER" id="PTHR12197">
    <property type="entry name" value="HISTONE-LYSINE N-METHYLTRANSFERASE SMYD"/>
    <property type="match status" value="1"/>
</dbReference>
<dbReference type="InterPro" id="IPR050869">
    <property type="entry name" value="H3K4_H4K5_MeTrfase"/>
</dbReference>
<feature type="domain" description="MYND-type" evidence="6">
    <location>
        <begin position="75"/>
        <end position="131"/>
    </location>
</feature>
<sequence length="548" mass="62288">MDSIDAFGVETKVYGGIPLPNRVETDKLLAFMVTRADPSPGVLARASIKKGDLIFKVKDPLAIVGDTPEALRKTCDFCFATVFPIGGEDTWMTTDGKIENKLQPCTGCAVVYYCNENCRASAWEHHHSRECHSFDTLRQMQYIKAHRGDLHMLSSAKFRLLLRYVLLFPKYKIVYEAFDYCLPGQTNLLLDPHFKNGLYLYLARLTKMIIGTQLDEATLQHILATFGYHASPVALPLVKAHSTCVFMEASSTAMVGICVEPFVSYCAHDCNPNSMLIFEGNELRVRATRNISKDEEITLNRAGDRPDHEFRRQFLKNRHLNCRCCLCNSPLPAPTGYLRLQTLKLCALGTMKAANRIEDIERGIQAILTARFGYGSLHMHKLHEILASAYAVRAEYATALKICLKMFYVIEPLILNMHLEPFPIHVRASTLFRVTCLLESDAIKPPPHIPRLPRNIQVLVPKVSMHLRKKLLNLFPLSFGEDAIAVRLERNALERNMDYLMIGRRHQGLLWRYVPLEESVEEKTVFVNSMNELLAWAGIEKLEERHLV</sequence>
<dbReference type="Proteomes" id="UP000070700">
    <property type="component" value="Unassembled WGS sequence"/>
</dbReference>
<evidence type="ECO:0000256" key="1">
    <source>
        <dbReference type="ARBA" id="ARBA00022723"/>
    </source>
</evidence>
<dbReference type="GO" id="GO:0008270">
    <property type="term" value="F:zinc ion binding"/>
    <property type="evidence" value="ECO:0007669"/>
    <property type="project" value="UniProtKB-KW"/>
</dbReference>